<dbReference type="GO" id="GO:0000149">
    <property type="term" value="F:SNARE binding"/>
    <property type="evidence" value="ECO:0007669"/>
    <property type="project" value="TreeGrafter"/>
</dbReference>
<feature type="domain" description="Sec23/Sec24 helical" evidence="6">
    <location>
        <begin position="506"/>
        <end position="595"/>
    </location>
</feature>
<protein>
    <recommendedName>
        <fullName evidence="9">Protein transport protein SEC24</fullName>
    </recommendedName>
</protein>
<evidence type="ECO:0000259" key="5">
    <source>
        <dbReference type="Pfam" id="PF04811"/>
    </source>
</evidence>
<evidence type="ECO:0000259" key="6">
    <source>
        <dbReference type="Pfam" id="PF04815"/>
    </source>
</evidence>
<dbReference type="GO" id="GO:0008270">
    <property type="term" value="F:zinc ion binding"/>
    <property type="evidence" value="ECO:0007669"/>
    <property type="project" value="InterPro"/>
</dbReference>
<dbReference type="RefSeq" id="XP_004350752.1">
    <property type="nucleotide sequence ID" value="XM_004350701.1"/>
</dbReference>
<dbReference type="InterPro" id="IPR006896">
    <property type="entry name" value="Sec23/24_trunk_dom"/>
</dbReference>
<evidence type="ECO:0000256" key="3">
    <source>
        <dbReference type="ARBA" id="ARBA00022927"/>
    </source>
</evidence>
<dbReference type="GeneID" id="14865935"/>
<evidence type="ECO:0000313" key="8">
    <source>
        <dbReference type="Proteomes" id="UP000007797"/>
    </source>
</evidence>
<feature type="domain" description="Zinc finger Sec23/Sec24-type" evidence="4">
    <location>
        <begin position="46"/>
        <end position="78"/>
    </location>
</feature>
<dbReference type="InterPro" id="IPR006900">
    <property type="entry name" value="Sec23/24_helical_dom"/>
</dbReference>
<dbReference type="SUPFAM" id="SSF81811">
    <property type="entry name" value="Helical domain of Sec23/24"/>
    <property type="match status" value="1"/>
</dbReference>
<dbReference type="GO" id="GO:0090110">
    <property type="term" value="P:COPII-coated vesicle cargo loading"/>
    <property type="evidence" value="ECO:0007669"/>
    <property type="project" value="TreeGrafter"/>
</dbReference>
<keyword evidence="3" id="KW-0653">Protein transport</keyword>
<dbReference type="SUPFAM" id="SSF81995">
    <property type="entry name" value="beta-sandwich domain of Sec23/24"/>
    <property type="match status" value="1"/>
</dbReference>
<dbReference type="Pfam" id="PF04810">
    <property type="entry name" value="zf-Sec23_Sec24"/>
    <property type="match status" value="1"/>
</dbReference>
<dbReference type="Gene3D" id="2.30.30.380">
    <property type="entry name" value="Zn-finger domain of Sec23/24"/>
    <property type="match status" value="1"/>
</dbReference>
<dbReference type="Proteomes" id="UP000007797">
    <property type="component" value="Unassembled WGS sequence"/>
</dbReference>
<dbReference type="PANTHER" id="PTHR13803:SF17">
    <property type="entry name" value="PROTEIN TRANSPORT PROTEIN SEC24"/>
    <property type="match status" value="1"/>
</dbReference>
<proteinExistence type="inferred from homology"/>
<dbReference type="InterPro" id="IPR036465">
    <property type="entry name" value="vWFA_dom_sf"/>
</dbReference>
<keyword evidence="8" id="KW-1185">Reference proteome</keyword>
<feature type="domain" description="Sec23/Sec24 trunk" evidence="5">
    <location>
        <begin position="129"/>
        <end position="357"/>
    </location>
</feature>
<dbReference type="STRING" id="1054147.F4QE97"/>
<dbReference type="KEGG" id="dfa:DFA_11807"/>
<dbReference type="Gene3D" id="3.40.50.410">
    <property type="entry name" value="von Willebrand factor, type A domain"/>
    <property type="match status" value="1"/>
</dbReference>
<evidence type="ECO:0000256" key="1">
    <source>
        <dbReference type="ARBA" id="ARBA00008334"/>
    </source>
</evidence>
<comment type="similarity">
    <text evidence="1">Belongs to the SEC23/SEC24 family. SEC24 subfamily.</text>
</comment>
<evidence type="ECO:0000256" key="2">
    <source>
        <dbReference type="ARBA" id="ARBA00022448"/>
    </source>
</evidence>
<name>F4QE97_CACFS</name>
<dbReference type="InterPro" id="IPR006895">
    <property type="entry name" value="Znf_Sec23_Sec24"/>
</dbReference>
<dbReference type="Gene3D" id="1.20.120.730">
    <property type="entry name" value="Sec23/Sec24 helical domain"/>
    <property type="match status" value="1"/>
</dbReference>
<dbReference type="AlphaFoldDB" id="F4QE97"/>
<dbReference type="GO" id="GO:0006886">
    <property type="term" value="P:intracellular protein transport"/>
    <property type="evidence" value="ECO:0007669"/>
    <property type="project" value="InterPro"/>
</dbReference>
<dbReference type="Pfam" id="PF04811">
    <property type="entry name" value="Sec23_trunk"/>
    <property type="match status" value="1"/>
</dbReference>
<dbReference type="InterPro" id="IPR036174">
    <property type="entry name" value="Znf_Sec23_Sec24_sf"/>
</dbReference>
<dbReference type="InterPro" id="IPR036175">
    <property type="entry name" value="Sec23/24_helical_dom_sf"/>
</dbReference>
<dbReference type="EMBL" id="GL883029">
    <property type="protein sequence ID" value="EGG14044.1"/>
    <property type="molecule type" value="Genomic_DNA"/>
</dbReference>
<dbReference type="SUPFAM" id="SSF53300">
    <property type="entry name" value="vWA-like"/>
    <property type="match status" value="1"/>
</dbReference>
<accession>F4QE97</accession>
<evidence type="ECO:0000313" key="7">
    <source>
        <dbReference type="EMBL" id="EGG14044.1"/>
    </source>
</evidence>
<reference evidence="8" key="1">
    <citation type="journal article" date="2011" name="Genome Res.">
        <title>Phylogeny-wide analysis of social amoeba genomes highlights ancient origins for complex intercellular communication.</title>
        <authorList>
            <person name="Heidel A.J."/>
            <person name="Lawal H.M."/>
            <person name="Felder M."/>
            <person name="Schilde C."/>
            <person name="Helps N.R."/>
            <person name="Tunggal B."/>
            <person name="Rivero F."/>
            <person name="John U."/>
            <person name="Schleicher M."/>
            <person name="Eichinger L."/>
            <person name="Platzer M."/>
            <person name="Noegel A.A."/>
            <person name="Schaap P."/>
            <person name="Gloeckner G."/>
        </authorList>
    </citation>
    <scope>NUCLEOTIDE SEQUENCE [LARGE SCALE GENOMIC DNA]</scope>
    <source>
        <strain evidence="8">SH3</strain>
    </source>
</reference>
<dbReference type="InterPro" id="IPR050550">
    <property type="entry name" value="SEC23_SEC24_subfamily"/>
</dbReference>
<dbReference type="OrthoDB" id="49016at2759"/>
<dbReference type="GO" id="GO:0030127">
    <property type="term" value="C:COPII vesicle coat"/>
    <property type="evidence" value="ECO:0007669"/>
    <property type="project" value="InterPro"/>
</dbReference>
<sequence>MNVKFSTQRFPHNPSIKDASGTIWGCVVQPFRNNYRCNENAKNIDRCKKCLGYINPFVTFEKSTWICNLCKHANHISDDDNEDTSFKYADVDQRNIYPELTNSNLVLQVDQEDDDEDQDNLSDSIYNNNPTYIALVDISGNNEQMEVIKSGLEALVHALPDNSLFGMIVYSYKIGIFNLNCSSPSIKYLDAISSFNNDISLNDILPISGFLVNKSKHESNIMSAISILSDIDSTINRKKGGSIRALGPTISLLLNYLQSSNLSLHVKIGIFMAGKPSVGEGSIDKEYNTVDSMYSSFSSKDFLKPSSNTYKLLAEKAIQVGSHFDIYAIGSTYFGFDTIKYLCTITGGNLYRYTNITSTCPLPQDIYKLVSNGWGFHGLLRIRTSRNYSVDSCFGNLLQSKTYKDLYHIESCSTFTSIAFDFKFTDPSAFEGGENQPFIQIAFSYTYLPPVVESSTDLYSSSPSLMVQDSADRVKSNFRTLERRLHVFTAPIHVADSPVDLFNNIDLETTICLLTHKIIKESLEKGIKESRLLLLGWLSNFITRYNENVVILSSVKSSVDLSFGQTPHLKPLPRYVFALLKGKLLKTIHKSMEEDVLEKRSDDWIYTQVVYSSLDQKMLHRAIYPVLSTYGAPNNLASKYLTLSTTTITSNISHIYLLDAYDTLMVYYAPQAVSNMYMFPPPPDSLIRQTISNSKQDRLIVPSVEYTKGPLEQVGQFRQYLVEDENTDGNSYIQFINSVEEGLKKLLSSTLH</sequence>
<dbReference type="PANTHER" id="PTHR13803">
    <property type="entry name" value="SEC24-RELATED PROTEIN"/>
    <property type="match status" value="1"/>
</dbReference>
<evidence type="ECO:0000259" key="4">
    <source>
        <dbReference type="Pfam" id="PF04810"/>
    </source>
</evidence>
<evidence type="ECO:0008006" key="9">
    <source>
        <dbReference type="Google" id="ProtNLM"/>
    </source>
</evidence>
<dbReference type="OMA" id="GTAHNIN"/>
<gene>
    <name evidence="7" type="ORF">DFA_11807</name>
</gene>
<dbReference type="GO" id="GO:0070971">
    <property type="term" value="C:endoplasmic reticulum exit site"/>
    <property type="evidence" value="ECO:0007669"/>
    <property type="project" value="TreeGrafter"/>
</dbReference>
<organism evidence="7 8">
    <name type="scientific">Cavenderia fasciculata</name>
    <name type="common">Slime mold</name>
    <name type="synonym">Dictyostelium fasciculatum</name>
    <dbReference type="NCBI Taxonomy" id="261658"/>
    <lineage>
        <taxon>Eukaryota</taxon>
        <taxon>Amoebozoa</taxon>
        <taxon>Evosea</taxon>
        <taxon>Eumycetozoa</taxon>
        <taxon>Dictyostelia</taxon>
        <taxon>Acytosteliales</taxon>
        <taxon>Cavenderiaceae</taxon>
        <taxon>Cavenderia</taxon>
    </lineage>
</organism>
<dbReference type="SUPFAM" id="SSF82919">
    <property type="entry name" value="Zn-finger domain of Sec23/24"/>
    <property type="match status" value="1"/>
</dbReference>
<dbReference type="Pfam" id="PF04815">
    <property type="entry name" value="Sec23_helical"/>
    <property type="match status" value="1"/>
</dbReference>
<keyword evidence="2" id="KW-0813">Transport</keyword>